<gene>
    <name evidence="1" type="ORF">M422DRAFT_255406</name>
</gene>
<dbReference type="AlphaFoldDB" id="A0A0C9V3K9"/>
<evidence type="ECO:0000313" key="1">
    <source>
        <dbReference type="EMBL" id="KIJ41499.1"/>
    </source>
</evidence>
<dbReference type="EMBL" id="KN837136">
    <property type="protein sequence ID" value="KIJ41499.1"/>
    <property type="molecule type" value="Genomic_DNA"/>
</dbReference>
<reference evidence="1 2" key="1">
    <citation type="submission" date="2014-06" db="EMBL/GenBank/DDBJ databases">
        <title>Evolutionary Origins and Diversification of the Mycorrhizal Mutualists.</title>
        <authorList>
            <consortium name="DOE Joint Genome Institute"/>
            <consortium name="Mycorrhizal Genomics Consortium"/>
            <person name="Kohler A."/>
            <person name="Kuo A."/>
            <person name="Nagy L.G."/>
            <person name="Floudas D."/>
            <person name="Copeland A."/>
            <person name="Barry K.W."/>
            <person name="Cichocki N."/>
            <person name="Veneault-Fourrey C."/>
            <person name="LaButti K."/>
            <person name="Lindquist E.A."/>
            <person name="Lipzen A."/>
            <person name="Lundell T."/>
            <person name="Morin E."/>
            <person name="Murat C."/>
            <person name="Riley R."/>
            <person name="Ohm R."/>
            <person name="Sun H."/>
            <person name="Tunlid A."/>
            <person name="Henrissat B."/>
            <person name="Grigoriev I.V."/>
            <person name="Hibbett D.S."/>
            <person name="Martin F."/>
        </authorList>
    </citation>
    <scope>NUCLEOTIDE SEQUENCE [LARGE SCALE GENOMIC DNA]</scope>
    <source>
        <strain evidence="1 2">SS14</strain>
    </source>
</reference>
<proteinExistence type="predicted"/>
<evidence type="ECO:0000313" key="2">
    <source>
        <dbReference type="Proteomes" id="UP000054279"/>
    </source>
</evidence>
<dbReference type="HOGENOM" id="CLU_2814078_0_0_1"/>
<protein>
    <submittedName>
        <fullName evidence="1">Unplaced genomic scaffold SPHSTscaffold_61, whole genome shotgun sequence</fullName>
    </submittedName>
</protein>
<keyword evidence="2" id="KW-1185">Reference proteome</keyword>
<name>A0A0C9V3K9_SPHS4</name>
<dbReference type="Proteomes" id="UP000054279">
    <property type="component" value="Unassembled WGS sequence"/>
</dbReference>
<sequence length="67" mass="7245">MCLALPSLVSCLVKKLLEQITAENLPKDLEVGCDEVEAALKKIKNNEFPSSPAVPNVPKEKIIGQKA</sequence>
<accession>A0A0C9V3K9</accession>
<organism evidence="1 2">
    <name type="scientific">Sphaerobolus stellatus (strain SS14)</name>
    <dbReference type="NCBI Taxonomy" id="990650"/>
    <lineage>
        <taxon>Eukaryota</taxon>
        <taxon>Fungi</taxon>
        <taxon>Dikarya</taxon>
        <taxon>Basidiomycota</taxon>
        <taxon>Agaricomycotina</taxon>
        <taxon>Agaricomycetes</taxon>
        <taxon>Phallomycetidae</taxon>
        <taxon>Geastrales</taxon>
        <taxon>Sphaerobolaceae</taxon>
        <taxon>Sphaerobolus</taxon>
    </lineage>
</organism>